<dbReference type="EMBL" id="LBZA01000005">
    <property type="protein sequence ID" value="KKR64625.1"/>
    <property type="molecule type" value="Genomic_DNA"/>
</dbReference>
<dbReference type="Proteomes" id="UP000034293">
    <property type="component" value="Unassembled WGS sequence"/>
</dbReference>
<organism evidence="1 2">
    <name type="scientific">Candidatus Woesebacteria bacterium GW2011_GWA1_40_43</name>
    <dbReference type="NCBI Taxonomy" id="1618553"/>
    <lineage>
        <taxon>Bacteria</taxon>
        <taxon>Candidatus Woeseibacteriota</taxon>
    </lineage>
</organism>
<dbReference type="SUPFAM" id="SSF56784">
    <property type="entry name" value="HAD-like"/>
    <property type="match status" value="1"/>
</dbReference>
<reference evidence="1 2" key="1">
    <citation type="journal article" date="2015" name="Nature">
        <title>rRNA introns, odd ribosomes, and small enigmatic genomes across a large radiation of phyla.</title>
        <authorList>
            <person name="Brown C.T."/>
            <person name="Hug L.A."/>
            <person name="Thomas B.C."/>
            <person name="Sharon I."/>
            <person name="Castelle C.J."/>
            <person name="Singh A."/>
            <person name="Wilkins M.J."/>
            <person name="Williams K.H."/>
            <person name="Banfield J.F."/>
        </authorList>
    </citation>
    <scope>NUCLEOTIDE SEQUENCE [LARGE SCALE GENOMIC DNA]</scope>
</reference>
<dbReference type="InterPro" id="IPR023214">
    <property type="entry name" value="HAD_sf"/>
</dbReference>
<dbReference type="Gene3D" id="3.40.50.1000">
    <property type="entry name" value="HAD superfamily/HAD-like"/>
    <property type="match status" value="1"/>
</dbReference>
<sequence>MREPKRVYLIDFDNTLFDTDALKRSISENFKKRFGDKNLSLFWKTYAESVKALKYVDIKEISKDLHKKFGDGSAKDFEDLFFKAEFKKFVFKHSDKLIKILKGGGKVTLYSLGDAHYQPTKINGSGIEKLIGKDNIVILKNKKTALGGTILKFKASGYNQIIMVDDRAHFLEKAKRVDPGCITVWFRFGKYKNILPKDKISIDYETDSSENLIHYLKNFVGILSQRNIKENISILRE</sequence>
<evidence type="ECO:0000313" key="2">
    <source>
        <dbReference type="Proteomes" id="UP000034293"/>
    </source>
</evidence>
<protein>
    <recommendedName>
        <fullName evidence="3">HAD family hydrolase</fullName>
    </recommendedName>
</protein>
<dbReference type="InterPro" id="IPR036412">
    <property type="entry name" value="HAD-like_sf"/>
</dbReference>
<feature type="non-terminal residue" evidence="1">
    <location>
        <position position="237"/>
    </location>
</feature>
<name>A0A0G0UY53_9BACT</name>
<evidence type="ECO:0000313" key="1">
    <source>
        <dbReference type="EMBL" id="KKR64625.1"/>
    </source>
</evidence>
<evidence type="ECO:0008006" key="3">
    <source>
        <dbReference type="Google" id="ProtNLM"/>
    </source>
</evidence>
<gene>
    <name evidence="1" type="ORF">UU02_C0005G0014</name>
</gene>
<dbReference type="AlphaFoldDB" id="A0A0G0UY53"/>
<dbReference type="Gene3D" id="1.10.286.50">
    <property type="match status" value="1"/>
</dbReference>
<accession>A0A0G0UY53</accession>
<proteinExistence type="predicted"/>
<comment type="caution">
    <text evidence="1">The sequence shown here is derived from an EMBL/GenBank/DDBJ whole genome shotgun (WGS) entry which is preliminary data.</text>
</comment>